<dbReference type="GO" id="GO:0003700">
    <property type="term" value="F:DNA-binding transcription factor activity"/>
    <property type="evidence" value="ECO:0007669"/>
    <property type="project" value="InterPro"/>
</dbReference>
<dbReference type="OrthoDB" id="368257at2"/>
<sequence>MKRKITQERVYNFLKQNIQEEKWISGMKLIEQDIADELSVSRTPVRQAMDQLVEEDYLVRLPNRGVYVRGKKMSRREFVERIQLLELLMSNYFFQIESKSMMVESDELYQHFEKIKRLLALRDFENLNKEIQRFISCLFSENRNQIILNLILSNYVKLSASRISDLKPIVFYEQVVRFFERMLPHLESYQWAMVRKELRIFLNNLVLEVVDRQL</sequence>
<dbReference type="Proteomes" id="UP000286773">
    <property type="component" value="Unassembled WGS sequence"/>
</dbReference>
<name>A0A430AN95_9ENTE</name>
<evidence type="ECO:0000256" key="3">
    <source>
        <dbReference type="ARBA" id="ARBA00023163"/>
    </source>
</evidence>
<gene>
    <name evidence="5" type="ORF">CBF27_12130</name>
</gene>
<evidence type="ECO:0000313" key="6">
    <source>
        <dbReference type="Proteomes" id="UP000286773"/>
    </source>
</evidence>
<feature type="domain" description="HTH gntR-type" evidence="4">
    <location>
        <begin position="4"/>
        <end position="71"/>
    </location>
</feature>
<dbReference type="InterPro" id="IPR036390">
    <property type="entry name" value="WH_DNA-bd_sf"/>
</dbReference>
<dbReference type="GO" id="GO:0003677">
    <property type="term" value="F:DNA binding"/>
    <property type="evidence" value="ECO:0007669"/>
    <property type="project" value="UniProtKB-KW"/>
</dbReference>
<dbReference type="InterPro" id="IPR036388">
    <property type="entry name" value="WH-like_DNA-bd_sf"/>
</dbReference>
<accession>A0A430AN95</accession>
<dbReference type="SMART" id="SM00345">
    <property type="entry name" value="HTH_GNTR"/>
    <property type="match status" value="1"/>
</dbReference>
<dbReference type="RefSeq" id="WP_126814693.1">
    <property type="nucleotide sequence ID" value="NZ_NGKC01000017.1"/>
</dbReference>
<organism evidence="5 6">
    <name type="scientific">Vagococcus acidifermentans</name>
    <dbReference type="NCBI Taxonomy" id="564710"/>
    <lineage>
        <taxon>Bacteria</taxon>
        <taxon>Bacillati</taxon>
        <taxon>Bacillota</taxon>
        <taxon>Bacilli</taxon>
        <taxon>Lactobacillales</taxon>
        <taxon>Enterococcaceae</taxon>
        <taxon>Vagococcus</taxon>
    </lineage>
</organism>
<evidence type="ECO:0000256" key="1">
    <source>
        <dbReference type="ARBA" id="ARBA00023015"/>
    </source>
</evidence>
<protein>
    <recommendedName>
        <fullName evidence="4">HTH gntR-type domain-containing protein</fullName>
    </recommendedName>
</protein>
<dbReference type="CDD" id="cd07377">
    <property type="entry name" value="WHTH_GntR"/>
    <property type="match status" value="1"/>
</dbReference>
<dbReference type="PANTHER" id="PTHR43537:SF45">
    <property type="entry name" value="GNTR FAMILY REGULATORY PROTEIN"/>
    <property type="match status" value="1"/>
</dbReference>
<evidence type="ECO:0000259" key="4">
    <source>
        <dbReference type="PROSITE" id="PS50949"/>
    </source>
</evidence>
<comment type="caution">
    <text evidence="5">The sequence shown here is derived from an EMBL/GenBank/DDBJ whole genome shotgun (WGS) entry which is preliminary data.</text>
</comment>
<keyword evidence="1" id="KW-0805">Transcription regulation</keyword>
<evidence type="ECO:0000256" key="2">
    <source>
        <dbReference type="ARBA" id="ARBA00023125"/>
    </source>
</evidence>
<dbReference type="PANTHER" id="PTHR43537">
    <property type="entry name" value="TRANSCRIPTIONAL REGULATOR, GNTR FAMILY"/>
    <property type="match status" value="1"/>
</dbReference>
<dbReference type="Gene3D" id="1.10.10.10">
    <property type="entry name" value="Winged helix-like DNA-binding domain superfamily/Winged helix DNA-binding domain"/>
    <property type="match status" value="1"/>
</dbReference>
<dbReference type="PROSITE" id="PS50949">
    <property type="entry name" value="HTH_GNTR"/>
    <property type="match status" value="1"/>
</dbReference>
<keyword evidence="6" id="KW-1185">Reference proteome</keyword>
<proteinExistence type="predicted"/>
<evidence type="ECO:0000313" key="5">
    <source>
        <dbReference type="EMBL" id="RSU09630.1"/>
    </source>
</evidence>
<reference evidence="5 6" key="1">
    <citation type="submission" date="2017-05" db="EMBL/GenBank/DDBJ databases">
        <title>Vagococcus spp. assemblies.</title>
        <authorList>
            <person name="Gulvik C.A."/>
        </authorList>
    </citation>
    <scope>NUCLEOTIDE SEQUENCE [LARGE SCALE GENOMIC DNA]</scope>
    <source>
        <strain evidence="5 6">LMG 24798</strain>
    </source>
</reference>
<dbReference type="Pfam" id="PF00392">
    <property type="entry name" value="GntR"/>
    <property type="match status" value="1"/>
</dbReference>
<dbReference type="EMBL" id="NGKC01000017">
    <property type="protein sequence ID" value="RSU09630.1"/>
    <property type="molecule type" value="Genomic_DNA"/>
</dbReference>
<dbReference type="SUPFAM" id="SSF46785">
    <property type="entry name" value="Winged helix' DNA-binding domain"/>
    <property type="match status" value="1"/>
</dbReference>
<dbReference type="AlphaFoldDB" id="A0A430AN95"/>
<keyword evidence="3" id="KW-0804">Transcription</keyword>
<keyword evidence="2" id="KW-0238">DNA-binding</keyword>
<dbReference type="InterPro" id="IPR000524">
    <property type="entry name" value="Tscrpt_reg_HTH_GntR"/>
</dbReference>